<dbReference type="KEGG" id="bpdz:BBN53_13585"/>
<dbReference type="Gene3D" id="3.40.50.2300">
    <property type="match status" value="2"/>
</dbReference>
<accession>A0A0J6C7U9</accession>
<dbReference type="InterPro" id="IPR028081">
    <property type="entry name" value="Leu-bd"/>
</dbReference>
<evidence type="ECO:0000313" key="6">
    <source>
        <dbReference type="EMBL" id="CUI92022.1"/>
    </source>
</evidence>
<evidence type="ECO:0000256" key="1">
    <source>
        <dbReference type="ARBA" id="ARBA00010062"/>
    </source>
</evidence>
<dbReference type="CDD" id="cd06333">
    <property type="entry name" value="PBP1_ABC_RPA1789-like"/>
    <property type="match status" value="1"/>
</dbReference>
<feature type="domain" description="Leucine-binding protein" evidence="4">
    <location>
        <begin position="23"/>
        <end position="369"/>
    </location>
</feature>
<sequence length="377" mass="39757">MYRRLAALALACALAPSAALADIRIGVIASSTGPGASMGSLYRSTVQLLPKTLGGRAVEYIALDDATDPSSAVKTARKLITEDKVDAIIGPSNVPTSLAVTEVAREARTPQLSLAPIAVSPDRAEWIFVIAHSIDLMVDSLTADMVKRGVKTVAYIGFSDAWGDAVYRALQASAAKRGIRVLSNERYARTDNSVTAQVLKMVALTPDAVLVGGSGTPGALPHLSLRERGYKGVQYNTHGVINKDFLKLGGKGVDGVIVPSGPVQVVEQLPDDSPIKPVAGRYAQLYESSYGADARNAFAPYTYDAYLLLDAAVAKIPTATPAGTPAFRQALRDALESLHGTVGTQGIYVMSPANHNGLDERGVVLMQARSGAWQFLP</sequence>
<protein>
    <submittedName>
        <fullName evidence="5">Branched-chain amino acid ABC transporter substrate-binding protein</fullName>
    </submittedName>
    <submittedName>
        <fullName evidence="6">Leucine-, isoleucine-, valine-, threonine-, and alanine-binding protein</fullName>
    </submittedName>
</protein>
<organism evidence="6 7">
    <name type="scientific">Bordetella pseudohinzii</name>
    <dbReference type="NCBI Taxonomy" id="1331258"/>
    <lineage>
        <taxon>Bacteria</taxon>
        <taxon>Pseudomonadati</taxon>
        <taxon>Pseudomonadota</taxon>
        <taxon>Betaproteobacteria</taxon>
        <taxon>Burkholderiales</taxon>
        <taxon>Alcaligenaceae</taxon>
        <taxon>Bordetella</taxon>
    </lineage>
</organism>
<dbReference type="AlphaFoldDB" id="A0A0J6C7U9"/>
<gene>
    <name evidence="6" type="primary">braC_8</name>
    <name evidence="5" type="ORF">BBN53_13585</name>
    <name evidence="6" type="ORF">ERS370011_02877</name>
</gene>
<keyword evidence="8" id="KW-1185">Reference proteome</keyword>
<dbReference type="EMBL" id="CP016440">
    <property type="protein sequence ID" value="ANY16826.1"/>
    <property type="molecule type" value="Genomic_DNA"/>
</dbReference>
<dbReference type="SUPFAM" id="SSF53822">
    <property type="entry name" value="Periplasmic binding protein-like I"/>
    <property type="match status" value="1"/>
</dbReference>
<evidence type="ECO:0000256" key="2">
    <source>
        <dbReference type="ARBA" id="ARBA00022729"/>
    </source>
</evidence>
<dbReference type="OrthoDB" id="5290698at2"/>
<dbReference type="RefSeq" id="WP_043208672.1">
    <property type="nucleotide sequence ID" value="NZ_CAJGUP010000232.1"/>
</dbReference>
<name>A0A0J6C7U9_9BORD</name>
<evidence type="ECO:0000313" key="7">
    <source>
        <dbReference type="Proteomes" id="UP000053096"/>
    </source>
</evidence>
<feature type="chain" id="PRO_5005268452" evidence="3">
    <location>
        <begin position="22"/>
        <end position="377"/>
    </location>
</feature>
<dbReference type="PANTHER" id="PTHR30483">
    <property type="entry name" value="LEUCINE-SPECIFIC-BINDING PROTEIN"/>
    <property type="match status" value="1"/>
</dbReference>
<reference evidence="6 7" key="1">
    <citation type="submission" date="2015-09" db="EMBL/GenBank/DDBJ databases">
        <authorList>
            <person name="Jackson K.R."/>
            <person name="Lunt B.L."/>
            <person name="Fisher J.N.B."/>
            <person name="Gardner A.V."/>
            <person name="Bailey M.E."/>
            <person name="Deus L.M."/>
            <person name="Earl A.S."/>
            <person name="Gibby P.D."/>
            <person name="Hartmann K.A."/>
            <person name="Liu J.E."/>
            <person name="Manci A.M."/>
            <person name="Nielsen D.A."/>
            <person name="Solomon M.B."/>
            <person name="Breakwell D.P."/>
            <person name="Burnett S.H."/>
            <person name="Grose J.H."/>
        </authorList>
    </citation>
    <scope>NUCLEOTIDE SEQUENCE [LARGE SCALE GENOMIC DNA]</scope>
    <source>
        <strain evidence="6 7">2789STDY5608636</strain>
    </source>
</reference>
<dbReference type="Proteomes" id="UP000053096">
    <property type="component" value="Unassembled WGS sequence"/>
</dbReference>
<dbReference type="InterPro" id="IPR051010">
    <property type="entry name" value="BCAA_transport"/>
</dbReference>
<evidence type="ECO:0000313" key="5">
    <source>
        <dbReference type="EMBL" id="ANY16826.1"/>
    </source>
</evidence>
<evidence type="ECO:0000259" key="4">
    <source>
        <dbReference type="Pfam" id="PF13458"/>
    </source>
</evidence>
<dbReference type="Pfam" id="PF13458">
    <property type="entry name" value="Peripla_BP_6"/>
    <property type="match status" value="1"/>
</dbReference>
<accession>A0A0M7G9U4</accession>
<keyword evidence="2 3" id="KW-0732">Signal</keyword>
<feature type="signal peptide" evidence="3">
    <location>
        <begin position="1"/>
        <end position="21"/>
    </location>
</feature>
<comment type="similarity">
    <text evidence="1">Belongs to the leucine-binding protein family.</text>
</comment>
<proteinExistence type="inferred from homology"/>
<evidence type="ECO:0000256" key="3">
    <source>
        <dbReference type="SAM" id="SignalP"/>
    </source>
</evidence>
<evidence type="ECO:0000313" key="8">
    <source>
        <dbReference type="Proteomes" id="UP000092950"/>
    </source>
</evidence>
<dbReference type="InterPro" id="IPR028082">
    <property type="entry name" value="Peripla_BP_I"/>
</dbReference>
<dbReference type="PANTHER" id="PTHR30483:SF38">
    <property type="entry name" value="BLR7848 PROTEIN"/>
    <property type="match status" value="1"/>
</dbReference>
<reference evidence="5 8" key="2">
    <citation type="submission" date="2016-07" db="EMBL/GenBank/DDBJ databases">
        <title>Complete genome sequences of Bordetella pseudohinzii.</title>
        <authorList>
            <person name="Spilker T."/>
            <person name="Darrah R."/>
            <person name="LiPuma J.J."/>
        </authorList>
    </citation>
    <scope>NUCLEOTIDE SEQUENCE [LARGE SCALE GENOMIC DNA]</scope>
    <source>
        <strain evidence="5 8">HI4681</strain>
    </source>
</reference>
<dbReference type="Proteomes" id="UP000092950">
    <property type="component" value="Chromosome"/>
</dbReference>
<dbReference type="EMBL" id="CYTV01000007">
    <property type="protein sequence ID" value="CUI92022.1"/>
    <property type="molecule type" value="Genomic_DNA"/>
</dbReference>